<comment type="caution">
    <text evidence="1">The sequence shown here is derived from an EMBL/GenBank/DDBJ whole genome shotgun (WGS) entry which is preliminary data.</text>
</comment>
<protein>
    <submittedName>
        <fullName evidence="1">Uncharacterized protein</fullName>
    </submittedName>
</protein>
<proteinExistence type="predicted"/>
<dbReference type="EMBL" id="CAKOGP040002247">
    <property type="protein sequence ID" value="CAJ1966036.1"/>
    <property type="molecule type" value="Genomic_DNA"/>
</dbReference>
<organism evidence="1 2">
    <name type="scientific">Cylindrotheca closterium</name>
    <dbReference type="NCBI Taxonomy" id="2856"/>
    <lineage>
        <taxon>Eukaryota</taxon>
        <taxon>Sar</taxon>
        <taxon>Stramenopiles</taxon>
        <taxon>Ochrophyta</taxon>
        <taxon>Bacillariophyta</taxon>
        <taxon>Bacillariophyceae</taxon>
        <taxon>Bacillariophycidae</taxon>
        <taxon>Bacillariales</taxon>
        <taxon>Bacillariaceae</taxon>
        <taxon>Cylindrotheca</taxon>
    </lineage>
</organism>
<reference evidence="1" key="1">
    <citation type="submission" date="2023-08" db="EMBL/GenBank/DDBJ databases">
        <authorList>
            <person name="Audoor S."/>
            <person name="Bilcke G."/>
        </authorList>
    </citation>
    <scope>NUCLEOTIDE SEQUENCE</scope>
</reference>
<sequence>MALSTFPRSESSHFFIFSFFSRAAMDIIIGQNNKAVAFLRNQEVSKASEALSAALKCLRSLQCVAPHSMDCCDERYAHSDYLDRSMLLSKVDESNTEANNEEFIYRHGIILHSEVADADIITTILLFNTAIAYHMLAIEQRRHQVLQKARRLYELAYNACGDLDDNILFQFVVINNIFIIDRKLGNKKAMPNDCLAHLLSLFMILVDQGHEMHLRHVQGFLVNLPSTADAAVAA</sequence>
<accession>A0AAD2G967</accession>
<gene>
    <name evidence="1" type="ORF">CYCCA115_LOCUS21620</name>
</gene>
<keyword evidence="2" id="KW-1185">Reference proteome</keyword>
<name>A0AAD2G967_9STRA</name>
<evidence type="ECO:0000313" key="1">
    <source>
        <dbReference type="EMBL" id="CAJ1966036.1"/>
    </source>
</evidence>
<dbReference type="Proteomes" id="UP001295423">
    <property type="component" value="Unassembled WGS sequence"/>
</dbReference>
<evidence type="ECO:0000313" key="2">
    <source>
        <dbReference type="Proteomes" id="UP001295423"/>
    </source>
</evidence>
<dbReference type="AlphaFoldDB" id="A0AAD2G967"/>